<accession>A0A8S1L1J5</accession>
<dbReference type="AlphaFoldDB" id="A0A8S1L1J5"/>
<name>A0A8S1L1J5_PARPR</name>
<dbReference type="EMBL" id="CAJJDM010000031">
    <property type="protein sequence ID" value="CAD8061688.1"/>
    <property type="molecule type" value="Genomic_DNA"/>
</dbReference>
<evidence type="ECO:0000313" key="2">
    <source>
        <dbReference type="Proteomes" id="UP000688137"/>
    </source>
</evidence>
<protein>
    <submittedName>
        <fullName evidence="1">Uncharacterized protein</fullName>
    </submittedName>
</protein>
<keyword evidence="2" id="KW-1185">Reference proteome</keyword>
<gene>
    <name evidence="1" type="ORF">PPRIM_AZ9-3.1.T0320081</name>
</gene>
<dbReference type="Proteomes" id="UP000688137">
    <property type="component" value="Unassembled WGS sequence"/>
</dbReference>
<reference evidence="1" key="1">
    <citation type="submission" date="2021-01" db="EMBL/GenBank/DDBJ databases">
        <authorList>
            <consortium name="Genoscope - CEA"/>
            <person name="William W."/>
        </authorList>
    </citation>
    <scope>NUCLEOTIDE SEQUENCE</scope>
</reference>
<proteinExistence type="predicted"/>
<organism evidence="1 2">
    <name type="scientific">Paramecium primaurelia</name>
    <dbReference type="NCBI Taxonomy" id="5886"/>
    <lineage>
        <taxon>Eukaryota</taxon>
        <taxon>Sar</taxon>
        <taxon>Alveolata</taxon>
        <taxon>Ciliophora</taxon>
        <taxon>Intramacronucleata</taxon>
        <taxon>Oligohymenophorea</taxon>
        <taxon>Peniculida</taxon>
        <taxon>Parameciidae</taxon>
        <taxon>Paramecium</taxon>
    </lineage>
</organism>
<evidence type="ECO:0000313" key="1">
    <source>
        <dbReference type="EMBL" id="CAD8061688.1"/>
    </source>
</evidence>
<sequence length="55" mass="6732">MLTPDPLKRIKFHEIHLHSYMRSNQVPFYLLMPFKGEEKSMMKSLRNQFKYLLSM</sequence>
<comment type="caution">
    <text evidence="1">The sequence shown here is derived from an EMBL/GenBank/DDBJ whole genome shotgun (WGS) entry which is preliminary data.</text>
</comment>